<dbReference type="GO" id="GO:0003676">
    <property type="term" value="F:nucleic acid binding"/>
    <property type="evidence" value="ECO:0007669"/>
    <property type="project" value="InterPro"/>
</dbReference>
<dbReference type="InterPro" id="IPR029063">
    <property type="entry name" value="SAM-dependent_MTases_sf"/>
</dbReference>
<proteinExistence type="predicted"/>
<name>A0A840VNL0_9PROT</name>
<dbReference type="EMBL" id="JACHFJ010000004">
    <property type="protein sequence ID" value="MBB5373161.1"/>
    <property type="molecule type" value="Genomic_DNA"/>
</dbReference>
<evidence type="ECO:0000256" key="1">
    <source>
        <dbReference type="ARBA" id="ARBA00022603"/>
    </source>
</evidence>
<dbReference type="RefSeq" id="WP_183266175.1">
    <property type="nucleotide sequence ID" value="NZ_JACHFJ010000004.1"/>
</dbReference>
<dbReference type="AlphaFoldDB" id="A0A840VNL0"/>
<accession>A0A840VNL0</accession>
<gene>
    <name evidence="3" type="ORF">HNP71_001419</name>
</gene>
<comment type="caution">
    <text evidence="3">The sequence shown here is derived from an EMBL/GenBank/DDBJ whole genome shotgun (WGS) entry which is preliminary data.</text>
</comment>
<dbReference type="SUPFAM" id="SSF53335">
    <property type="entry name" value="S-adenosyl-L-methionine-dependent methyltransferases"/>
    <property type="match status" value="1"/>
</dbReference>
<dbReference type="PROSITE" id="PS00092">
    <property type="entry name" value="N6_MTASE"/>
    <property type="match status" value="1"/>
</dbReference>
<dbReference type="InterPro" id="IPR002052">
    <property type="entry name" value="DNA_methylase_N6_adenine_CS"/>
</dbReference>
<keyword evidence="2 3" id="KW-0808">Transferase</keyword>
<keyword evidence="1 3" id="KW-0489">Methyltransferase</keyword>
<dbReference type="PANTHER" id="PTHR43542:SF1">
    <property type="entry name" value="METHYLTRANSFERASE"/>
    <property type="match status" value="1"/>
</dbReference>
<dbReference type="Pfam" id="PF03602">
    <property type="entry name" value="Cons_hypoth95"/>
    <property type="match status" value="1"/>
</dbReference>
<keyword evidence="4" id="KW-1185">Reference proteome</keyword>
<dbReference type="EC" id="2.1.1.171" evidence="3"/>
<dbReference type="Proteomes" id="UP000553706">
    <property type="component" value="Unassembled WGS sequence"/>
</dbReference>
<reference evidence="3 4" key="1">
    <citation type="submission" date="2020-08" db="EMBL/GenBank/DDBJ databases">
        <title>Genomic Encyclopedia of Type Strains, Phase IV (KMG-IV): sequencing the most valuable type-strain genomes for metagenomic binning, comparative biology and taxonomic classification.</title>
        <authorList>
            <person name="Goeker M."/>
        </authorList>
    </citation>
    <scope>NUCLEOTIDE SEQUENCE [LARGE SCALE GENOMIC DNA]</scope>
    <source>
        <strain evidence="3 4">DSM 27026</strain>
    </source>
</reference>
<dbReference type="PIRSF" id="PIRSF004553">
    <property type="entry name" value="CHP00095"/>
    <property type="match status" value="1"/>
</dbReference>
<organism evidence="3 4">
    <name type="scientific">Acidocella aromatica</name>
    <dbReference type="NCBI Taxonomy" id="1303579"/>
    <lineage>
        <taxon>Bacteria</taxon>
        <taxon>Pseudomonadati</taxon>
        <taxon>Pseudomonadota</taxon>
        <taxon>Alphaproteobacteria</taxon>
        <taxon>Acetobacterales</taxon>
        <taxon>Acidocellaceae</taxon>
        <taxon>Acidocella</taxon>
    </lineage>
</organism>
<dbReference type="PANTHER" id="PTHR43542">
    <property type="entry name" value="METHYLTRANSFERASE"/>
    <property type="match status" value="1"/>
</dbReference>
<evidence type="ECO:0000256" key="2">
    <source>
        <dbReference type="ARBA" id="ARBA00022679"/>
    </source>
</evidence>
<dbReference type="CDD" id="cd02440">
    <property type="entry name" value="AdoMet_MTases"/>
    <property type="match status" value="1"/>
</dbReference>
<evidence type="ECO:0000313" key="4">
    <source>
        <dbReference type="Proteomes" id="UP000553706"/>
    </source>
</evidence>
<dbReference type="InterPro" id="IPR004398">
    <property type="entry name" value="RNA_MeTrfase_RsmD"/>
</dbReference>
<dbReference type="GO" id="GO:0052913">
    <property type="term" value="F:16S rRNA (guanine(966)-N(2))-methyltransferase activity"/>
    <property type="evidence" value="ECO:0007669"/>
    <property type="project" value="UniProtKB-EC"/>
</dbReference>
<protein>
    <submittedName>
        <fullName evidence="3">16S rRNA (Guanine966-N2)-methyltransferase</fullName>
        <ecNumber evidence="3">2.1.1.171</ecNumber>
    </submittedName>
</protein>
<dbReference type="NCBIfam" id="TIGR00095">
    <property type="entry name" value="16S rRNA (guanine(966)-N(2))-methyltransferase RsmD"/>
    <property type="match status" value="1"/>
</dbReference>
<evidence type="ECO:0000313" key="3">
    <source>
        <dbReference type="EMBL" id="MBB5373161.1"/>
    </source>
</evidence>
<dbReference type="Gene3D" id="3.40.50.150">
    <property type="entry name" value="Vaccinia Virus protein VP39"/>
    <property type="match status" value="1"/>
</dbReference>
<sequence length="182" mass="19250">MSEPRIIAGEFKGRKLAVPAGLETRPTNARARQAVFDILAHAPWCELRGAKVLDVFAGTGAYGLEALSRGAASAVFFEQAPAAVAALRANIAACKMQDAARVVTGDVLAVPQGTAHDLVFLDPPYGKDLVPKALAALRARAWIAPQAVIVAELGPDDTLETPDLLAERAHGKARVKIWRVTP</sequence>